<dbReference type="Proteomes" id="UP000254877">
    <property type="component" value="Unassembled WGS sequence"/>
</dbReference>
<evidence type="ECO:0000313" key="3">
    <source>
        <dbReference type="Proteomes" id="UP000254877"/>
    </source>
</evidence>
<reference evidence="3 4" key="1">
    <citation type="submission" date="2018-06" db="EMBL/GenBank/DDBJ databases">
        <authorList>
            <consortium name="Pathogen Informatics"/>
            <person name="Doyle S."/>
        </authorList>
    </citation>
    <scope>NUCLEOTIDE SEQUENCE [LARGE SCALE GENOMIC DNA]</scope>
    <source>
        <strain evidence="1 4">NCTC10764</strain>
        <strain evidence="2 3">NCTC7928</strain>
    </source>
</reference>
<dbReference type="EMBL" id="UGAB01000002">
    <property type="protein sequence ID" value="STF39605.1"/>
    <property type="molecule type" value="Genomic_DNA"/>
</dbReference>
<proteinExistence type="predicted"/>
<dbReference type="AlphaFoldDB" id="A0A0J3W151"/>
<sequence length="37" mass="4027">MASPLFEVHMKRFALIAVKLVAFTGSASAATEEINFK</sequence>
<gene>
    <name evidence="1" type="ORF">NCTC10764_02575</name>
    <name evidence="2" type="ORF">NCTC7928_00337</name>
</gene>
<dbReference type="EMBL" id="UFZL01000001">
    <property type="protein sequence ID" value="STE55995.1"/>
    <property type="molecule type" value="Genomic_DNA"/>
</dbReference>
<dbReference type="Proteomes" id="UP000255201">
    <property type="component" value="Unassembled WGS sequence"/>
</dbReference>
<organism evidence="1 4">
    <name type="scientific">Escherichia coli</name>
    <dbReference type="NCBI Taxonomy" id="562"/>
    <lineage>
        <taxon>Bacteria</taxon>
        <taxon>Pseudomonadati</taxon>
        <taxon>Pseudomonadota</taxon>
        <taxon>Gammaproteobacteria</taxon>
        <taxon>Enterobacterales</taxon>
        <taxon>Enterobacteriaceae</taxon>
        <taxon>Escherichia</taxon>
    </lineage>
</organism>
<evidence type="ECO:0000313" key="4">
    <source>
        <dbReference type="Proteomes" id="UP000255201"/>
    </source>
</evidence>
<evidence type="ECO:0000313" key="1">
    <source>
        <dbReference type="EMBL" id="STE55995.1"/>
    </source>
</evidence>
<protein>
    <submittedName>
        <fullName evidence="1">Uncharacterized protein</fullName>
    </submittedName>
</protein>
<evidence type="ECO:0000313" key="2">
    <source>
        <dbReference type="EMBL" id="STF39605.1"/>
    </source>
</evidence>
<accession>A0A0J2DX09</accession>
<name>A0A0J3W151_ECOLX</name>
<accession>A0A0J3W151</accession>